<feature type="compositionally biased region" description="Pro residues" evidence="1">
    <location>
        <begin position="58"/>
        <end position="70"/>
    </location>
</feature>
<name>A0ABQ8G4A0_9PEZI</name>
<dbReference type="EMBL" id="JAGTJR010000027">
    <property type="protein sequence ID" value="KAH7042145.1"/>
    <property type="molecule type" value="Genomic_DNA"/>
</dbReference>
<gene>
    <name evidence="2" type="ORF">B0J12DRAFT_214553</name>
</gene>
<comment type="caution">
    <text evidence="2">The sequence shown here is derived from an EMBL/GenBank/DDBJ whole genome shotgun (WGS) entry which is preliminary data.</text>
</comment>
<evidence type="ECO:0000313" key="2">
    <source>
        <dbReference type="EMBL" id="KAH7042145.1"/>
    </source>
</evidence>
<feature type="region of interest" description="Disordered" evidence="1">
    <location>
        <begin position="36"/>
        <end position="70"/>
    </location>
</feature>
<dbReference type="Proteomes" id="UP000774617">
    <property type="component" value="Unassembled WGS sequence"/>
</dbReference>
<organism evidence="2 3">
    <name type="scientific">Macrophomina phaseolina</name>
    <dbReference type="NCBI Taxonomy" id="35725"/>
    <lineage>
        <taxon>Eukaryota</taxon>
        <taxon>Fungi</taxon>
        <taxon>Dikarya</taxon>
        <taxon>Ascomycota</taxon>
        <taxon>Pezizomycotina</taxon>
        <taxon>Dothideomycetes</taxon>
        <taxon>Dothideomycetes incertae sedis</taxon>
        <taxon>Botryosphaeriales</taxon>
        <taxon>Botryosphaeriaceae</taxon>
        <taxon>Macrophomina</taxon>
    </lineage>
</organism>
<evidence type="ECO:0000256" key="1">
    <source>
        <dbReference type="SAM" id="MobiDB-lite"/>
    </source>
</evidence>
<accession>A0ABQ8G4A0</accession>
<keyword evidence="3" id="KW-1185">Reference proteome</keyword>
<reference evidence="2 3" key="1">
    <citation type="journal article" date="2021" name="Nat. Commun.">
        <title>Genetic determinants of endophytism in the Arabidopsis root mycobiome.</title>
        <authorList>
            <person name="Mesny F."/>
            <person name="Miyauchi S."/>
            <person name="Thiergart T."/>
            <person name="Pickel B."/>
            <person name="Atanasova L."/>
            <person name="Karlsson M."/>
            <person name="Huettel B."/>
            <person name="Barry K.W."/>
            <person name="Haridas S."/>
            <person name="Chen C."/>
            <person name="Bauer D."/>
            <person name="Andreopoulos W."/>
            <person name="Pangilinan J."/>
            <person name="LaButti K."/>
            <person name="Riley R."/>
            <person name="Lipzen A."/>
            <person name="Clum A."/>
            <person name="Drula E."/>
            <person name="Henrissat B."/>
            <person name="Kohler A."/>
            <person name="Grigoriev I.V."/>
            <person name="Martin F.M."/>
            <person name="Hacquard S."/>
        </authorList>
    </citation>
    <scope>NUCLEOTIDE SEQUENCE [LARGE SCALE GENOMIC DNA]</scope>
    <source>
        <strain evidence="2 3">MPI-SDFR-AT-0080</strain>
    </source>
</reference>
<feature type="compositionally biased region" description="Basic residues" evidence="1">
    <location>
        <begin position="40"/>
        <end position="50"/>
    </location>
</feature>
<proteinExistence type="predicted"/>
<protein>
    <submittedName>
        <fullName evidence="2">Uncharacterized protein</fullName>
    </submittedName>
</protein>
<sequence length="163" mass="17887">MSFGDSSFFLSSSASKLSPLCKRRCEGCRWSALERAQSKSTKKKLKKKIRKERDRHPLPPPATSPPPAPFLPPVVGLLVELPGSSRERKGRVCGWGNRGPTVFSSTGQRSPPWGHACRRGEPRTSVLLLLNLSFVARGHPQACMHMRMLPSAPTACCIMPQLG</sequence>
<evidence type="ECO:0000313" key="3">
    <source>
        <dbReference type="Proteomes" id="UP000774617"/>
    </source>
</evidence>